<dbReference type="Proteomes" id="UP001652581">
    <property type="component" value="Chromosome 16"/>
</dbReference>
<evidence type="ECO:0000259" key="9">
    <source>
        <dbReference type="PROSITE" id="PS50835"/>
    </source>
</evidence>
<dbReference type="FunCoup" id="A0A6J0AAN0">
    <property type="interactions" value="137"/>
</dbReference>
<dbReference type="InterPro" id="IPR013106">
    <property type="entry name" value="Ig_V-set"/>
</dbReference>
<comment type="subcellular location">
    <subcellularLocation>
        <location evidence="1">Membrane</location>
    </subcellularLocation>
</comment>
<name>A0A6J0AAN0_VICPA</name>
<dbReference type="GO" id="GO:0004888">
    <property type="term" value="F:transmembrane signaling receptor activity"/>
    <property type="evidence" value="ECO:0007669"/>
    <property type="project" value="TreeGrafter"/>
</dbReference>
<organism evidence="10 11">
    <name type="scientific">Vicugna pacos</name>
    <name type="common">Alpaca</name>
    <name type="synonym">Lama pacos</name>
    <dbReference type="NCBI Taxonomy" id="30538"/>
    <lineage>
        <taxon>Eukaryota</taxon>
        <taxon>Metazoa</taxon>
        <taxon>Chordata</taxon>
        <taxon>Craniata</taxon>
        <taxon>Vertebrata</taxon>
        <taxon>Euteleostomi</taxon>
        <taxon>Mammalia</taxon>
        <taxon>Eutheria</taxon>
        <taxon>Laurasiatheria</taxon>
        <taxon>Artiodactyla</taxon>
        <taxon>Tylopoda</taxon>
        <taxon>Camelidae</taxon>
        <taxon>Vicugna</taxon>
    </lineage>
</organism>
<keyword evidence="7" id="KW-1133">Transmembrane helix</keyword>
<evidence type="ECO:0000256" key="1">
    <source>
        <dbReference type="ARBA" id="ARBA00004370"/>
    </source>
</evidence>
<dbReference type="GO" id="GO:0005886">
    <property type="term" value="C:plasma membrane"/>
    <property type="evidence" value="ECO:0007669"/>
    <property type="project" value="TreeGrafter"/>
</dbReference>
<feature type="domain" description="Ig-like" evidence="9">
    <location>
        <begin position="5"/>
        <end position="120"/>
    </location>
</feature>
<dbReference type="GeneID" id="107033097"/>
<evidence type="ECO:0000313" key="10">
    <source>
        <dbReference type="Proteomes" id="UP001652581"/>
    </source>
</evidence>
<dbReference type="RefSeq" id="XP_015090739.1">
    <property type="nucleotide sequence ID" value="XM_015235253.3"/>
</dbReference>
<evidence type="ECO:0000256" key="2">
    <source>
        <dbReference type="ARBA" id="ARBA00022692"/>
    </source>
</evidence>
<dbReference type="PANTHER" id="PTHR11860">
    <property type="entry name" value="POLYMERIC-IMMUNOGLOBULIN RECEPTOR"/>
    <property type="match status" value="1"/>
</dbReference>
<sequence length="279" mass="31061">MWLPPALLLLSLPGYFSIQGPESVQGVEQGSVTIQCRYDPGWETYRKWWCRGERWELCRILVQTKGSEQEVKKDRVSIRDDQKGRVLMVTMLELRQNDTDTYWCGIEKTGTDLGAKIKVTIVPERAVLSTSESLPSGTMANSIMAMSSVSYIRTHYMLLAFVKVPILLVLVGINLWLKGSQRDPEEQRGQPIYVNLSSGPLNLTLMDEQKLPAPDPLSRGDTGRGRNTSERSGCGDCGWGPWRLARHLPCPAQLEDSAQGPSDASLPAGVPAPRFHFFG</sequence>
<dbReference type="InParanoid" id="A0A6J0AAN0"/>
<reference evidence="11" key="1">
    <citation type="submission" date="2025-08" db="UniProtKB">
        <authorList>
            <consortium name="RefSeq"/>
        </authorList>
    </citation>
    <scope>IDENTIFICATION</scope>
</reference>
<evidence type="ECO:0000256" key="3">
    <source>
        <dbReference type="ARBA" id="ARBA00022729"/>
    </source>
</evidence>
<dbReference type="PANTHER" id="PTHR11860:SF103">
    <property type="entry name" value="CMRF35-LIKE MOLECULE 7"/>
    <property type="match status" value="1"/>
</dbReference>
<keyword evidence="3 8" id="KW-0732">Signal</keyword>
<dbReference type="SUPFAM" id="SSF48726">
    <property type="entry name" value="Immunoglobulin"/>
    <property type="match status" value="1"/>
</dbReference>
<dbReference type="OrthoDB" id="8920197at2759"/>
<dbReference type="KEGG" id="vpc:107033097"/>
<protein>
    <submittedName>
        <fullName evidence="11">CMRF35-like molecule 7 isoform X1</fullName>
    </submittedName>
</protein>
<evidence type="ECO:0000256" key="8">
    <source>
        <dbReference type="SAM" id="SignalP"/>
    </source>
</evidence>
<dbReference type="CDD" id="cd05716">
    <property type="entry name" value="IgV_pIgR_like"/>
    <property type="match status" value="1"/>
</dbReference>
<keyword evidence="4 7" id="KW-0472">Membrane</keyword>
<dbReference type="PROSITE" id="PS50835">
    <property type="entry name" value="IG_LIKE"/>
    <property type="match status" value="1"/>
</dbReference>
<dbReference type="AlphaFoldDB" id="A0A6J0AAN0"/>
<dbReference type="FunFam" id="2.60.40.10:FF:000370">
    <property type="entry name" value="CMRF35-like molecule 1"/>
    <property type="match status" value="1"/>
</dbReference>
<dbReference type="InterPro" id="IPR007110">
    <property type="entry name" value="Ig-like_dom"/>
</dbReference>
<dbReference type="CTD" id="124599"/>
<evidence type="ECO:0000313" key="11">
    <source>
        <dbReference type="RefSeq" id="XP_015090739.1"/>
    </source>
</evidence>
<gene>
    <name evidence="11" type="primary">CD300LB</name>
</gene>
<keyword evidence="2 7" id="KW-0812">Transmembrane</keyword>
<feature type="chain" id="PRO_5026660356" evidence="8">
    <location>
        <begin position="18"/>
        <end position="279"/>
    </location>
</feature>
<dbReference type="Gene3D" id="2.60.40.10">
    <property type="entry name" value="Immunoglobulins"/>
    <property type="match status" value="1"/>
</dbReference>
<feature type="transmembrane region" description="Helical" evidence="7">
    <location>
        <begin position="156"/>
        <end position="177"/>
    </location>
</feature>
<keyword evidence="10" id="KW-1185">Reference proteome</keyword>
<feature type="signal peptide" evidence="8">
    <location>
        <begin position="1"/>
        <end position="17"/>
    </location>
</feature>
<evidence type="ECO:0000256" key="4">
    <source>
        <dbReference type="ARBA" id="ARBA00023136"/>
    </source>
</evidence>
<accession>A0A6J0AAN0</accession>
<keyword evidence="5" id="KW-1015">Disulfide bond</keyword>
<evidence type="ECO:0000256" key="5">
    <source>
        <dbReference type="ARBA" id="ARBA00023157"/>
    </source>
</evidence>
<proteinExistence type="predicted"/>
<dbReference type="InterPro" id="IPR003599">
    <property type="entry name" value="Ig_sub"/>
</dbReference>
<evidence type="ECO:0000256" key="7">
    <source>
        <dbReference type="SAM" id="Phobius"/>
    </source>
</evidence>
<dbReference type="InterPro" id="IPR050671">
    <property type="entry name" value="CD300_family_receptors"/>
</dbReference>
<dbReference type="InterPro" id="IPR036179">
    <property type="entry name" value="Ig-like_dom_sf"/>
</dbReference>
<dbReference type="Pfam" id="PF07686">
    <property type="entry name" value="V-set"/>
    <property type="match status" value="1"/>
</dbReference>
<evidence type="ECO:0000256" key="6">
    <source>
        <dbReference type="SAM" id="MobiDB-lite"/>
    </source>
</evidence>
<dbReference type="InterPro" id="IPR013783">
    <property type="entry name" value="Ig-like_fold"/>
</dbReference>
<dbReference type="SMART" id="SM00409">
    <property type="entry name" value="IG"/>
    <property type="match status" value="1"/>
</dbReference>
<feature type="region of interest" description="Disordered" evidence="6">
    <location>
        <begin position="210"/>
        <end position="233"/>
    </location>
</feature>